<dbReference type="OrthoDB" id="10683199at2759"/>
<accession>A0A0V0R879</accession>
<comment type="caution">
    <text evidence="2">The sequence shown here is derived from an EMBL/GenBank/DDBJ whole genome shotgun (WGS) entry which is preliminary data.</text>
</comment>
<reference evidence="2 3" key="1">
    <citation type="journal article" date="2015" name="Sci. Rep.">
        <title>Genome of the facultative scuticociliatosis pathogen Pseudocohnilembus persalinus provides insight into its virulence through horizontal gene transfer.</title>
        <authorList>
            <person name="Xiong J."/>
            <person name="Wang G."/>
            <person name="Cheng J."/>
            <person name="Tian M."/>
            <person name="Pan X."/>
            <person name="Warren A."/>
            <person name="Jiang C."/>
            <person name="Yuan D."/>
            <person name="Miao W."/>
        </authorList>
    </citation>
    <scope>NUCLEOTIDE SEQUENCE [LARGE SCALE GENOMIC DNA]</scope>
    <source>
        <strain evidence="2">36N120E</strain>
    </source>
</reference>
<evidence type="ECO:0000313" key="3">
    <source>
        <dbReference type="Proteomes" id="UP000054937"/>
    </source>
</evidence>
<sequence>MIKSKNYAAGVLVTCMQINSENNLQNKGFVLLGREKGGWSYFQGWQDKGDFNQEFTAAREGFEESNGVVGSLEFLLEKLCDKSQNEEIFQGCFHISLGDLKQEQMDYIIQLFNKNRQKFKSTCYQEHAYLKWPFLQPQEIVKDISDVNIYVKSLPKKYDFYNFELELLKNAMQILQIEYKVIEVQDNKLQNLNLPVLQIQEYFYGKENILDILGQIFFDDKKNHTINLKNQYVLSLCQKIVQCTEYFMYFDQSYYFRLRDPYWIFFNPLKKLQHYKEMQNLYKYHESLNLHMPQKVCEQFKSTLNNLVQILNQNQGVTFQQFGKDCKEKIEEQKNNKGIKYLTDIAVSNAILYITKNINQSVLYQILELEKNKKLIEFAENYKLNYVENLQTQKLKVQIMALKKNNKLLCNLCKQQLKKHAPYKDMEHIENWQCDLCKKIFDIKTESYHCDCDQINKNYFDVCLDCQQSYEKGFANARGRIVKKSQQDIFMAISGIITTTMLYFYFK</sequence>
<dbReference type="InParanoid" id="A0A0V0R879"/>
<dbReference type="SUPFAM" id="SSF55811">
    <property type="entry name" value="Nudix"/>
    <property type="match status" value="1"/>
</dbReference>
<dbReference type="EMBL" id="LDAU01000026">
    <property type="protein sequence ID" value="KRX10522.1"/>
    <property type="molecule type" value="Genomic_DNA"/>
</dbReference>
<name>A0A0V0R879_PSEPJ</name>
<keyword evidence="1" id="KW-0812">Transmembrane</keyword>
<dbReference type="Proteomes" id="UP000054937">
    <property type="component" value="Unassembled WGS sequence"/>
</dbReference>
<dbReference type="AlphaFoldDB" id="A0A0V0R879"/>
<keyword evidence="2" id="KW-0378">Hydrolase</keyword>
<keyword evidence="3" id="KW-1185">Reference proteome</keyword>
<keyword evidence="1" id="KW-1133">Transmembrane helix</keyword>
<keyword evidence="1" id="KW-0472">Membrane</keyword>
<protein>
    <submittedName>
        <fullName evidence="2">NUDIX hydrolase domain protein</fullName>
    </submittedName>
</protein>
<organism evidence="2 3">
    <name type="scientific">Pseudocohnilembus persalinus</name>
    <name type="common">Ciliate</name>
    <dbReference type="NCBI Taxonomy" id="266149"/>
    <lineage>
        <taxon>Eukaryota</taxon>
        <taxon>Sar</taxon>
        <taxon>Alveolata</taxon>
        <taxon>Ciliophora</taxon>
        <taxon>Intramacronucleata</taxon>
        <taxon>Oligohymenophorea</taxon>
        <taxon>Scuticociliatia</taxon>
        <taxon>Philasterida</taxon>
        <taxon>Pseudocohnilembidae</taxon>
        <taxon>Pseudocohnilembus</taxon>
    </lineage>
</organism>
<evidence type="ECO:0000313" key="2">
    <source>
        <dbReference type="EMBL" id="KRX10522.1"/>
    </source>
</evidence>
<evidence type="ECO:0000256" key="1">
    <source>
        <dbReference type="SAM" id="Phobius"/>
    </source>
</evidence>
<gene>
    <name evidence="2" type="ORF">PPERSA_01534</name>
</gene>
<proteinExistence type="predicted"/>
<dbReference type="GO" id="GO:0016787">
    <property type="term" value="F:hydrolase activity"/>
    <property type="evidence" value="ECO:0007669"/>
    <property type="project" value="UniProtKB-KW"/>
</dbReference>
<dbReference type="InterPro" id="IPR015797">
    <property type="entry name" value="NUDIX_hydrolase-like_dom_sf"/>
</dbReference>
<feature type="transmembrane region" description="Helical" evidence="1">
    <location>
        <begin position="489"/>
        <end position="506"/>
    </location>
</feature>